<evidence type="ECO:0000256" key="9">
    <source>
        <dbReference type="NCBIfam" id="TIGR01128"/>
    </source>
</evidence>
<proteinExistence type="inferred from homology"/>
<evidence type="ECO:0000256" key="1">
    <source>
        <dbReference type="ARBA" id="ARBA00012417"/>
    </source>
</evidence>
<accession>A0A1I4T936</accession>
<evidence type="ECO:0000313" key="13">
    <source>
        <dbReference type="Proteomes" id="UP000243629"/>
    </source>
</evidence>
<dbReference type="NCBIfam" id="TIGR01128">
    <property type="entry name" value="holA"/>
    <property type="match status" value="1"/>
</dbReference>
<dbReference type="SUPFAM" id="SSF48019">
    <property type="entry name" value="post-AAA+ oligomerization domain-like"/>
    <property type="match status" value="1"/>
</dbReference>
<dbReference type="InterPro" id="IPR010372">
    <property type="entry name" value="DNA_pol3_delta_N"/>
</dbReference>
<keyword evidence="4" id="KW-0548">Nucleotidyltransferase</keyword>
<dbReference type="EMBL" id="FOUI01000013">
    <property type="protein sequence ID" value="SFM73113.1"/>
    <property type="molecule type" value="Genomic_DNA"/>
</dbReference>
<dbReference type="InterPro" id="IPR005790">
    <property type="entry name" value="DNA_polIII_delta"/>
</dbReference>
<dbReference type="PANTHER" id="PTHR34388">
    <property type="entry name" value="DNA POLYMERASE III SUBUNIT DELTA"/>
    <property type="match status" value="1"/>
</dbReference>
<dbReference type="GO" id="GO:0006261">
    <property type="term" value="P:DNA-templated DNA replication"/>
    <property type="evidence" value="ECO:0007669"/>
    <property type="project" value="TreeGrafter"/>
</dbReference>
<reference evidence="13" key="1">
    <citation type="submission" date="2016-10" db="EMBL/GenBank/DDBJ databases">
        <authorList>
            <person name="Varghese N."/>
            <person name="Submissions S."/>
        </authorList>
    </citation>
    <scope>NUCLEOTIDE SEQUENCE [LARGE SCALE GENOMIC DNA]</scope>
    <source>
        <strain evidence="13">DSM 24213</strain>
    </source>
</reference>
<dbReference type="RefSeq" id="WP_093477344.1">
    <property type="nucleotide sequence ID" value="NZ_FOUI01000013.1"/>
</dbReference>
<dbReference type="STRING" id="1720063.SAMN05216217_11365"/>
<evidence type="ECO:0000256" key="8">
    <source>
        <dbReference type="ARBA" id="ARBA00049244"/>
    </source>
</evidence>
<evidence type="ECO:0000256" key="2">
    <source>
        <dbReference type="ARBA" id="ARBA00017703"/>
    </source>
</evidence>
<comment type="similarity">
    <text evidence="7">Belongs to the DNA polymerase HolA subunit family.</text>
</comment>
<dbReference type="Pfam" id="PF06144">
    <property type="entry name" value="DNA_pol3_delta"/>
    <property type="match status" value="1"/>
</dbReference>
<dbReference type="EC" id="2.7.7.7" evidence="1 9"/>
<keyword evidence="3" id="KW-0808">Transferase</keyword>
<dbReference type="SUPFAM" id="SSF52540">
    <property type="entry name" value="P-loop containing nucleoside triphosphate hydrolases"/>
    <property type="match status" value="1"/>
</dbReference>
<evidence type="ECO:0000256" key="3">
    <source>
        <dbReference type="ARBA" id="ARBA00022679"/>
    </source>
</evidence>
<dbReference type="OrthoDB" id="9770982at2"/>
<organism evidence="12 13">
    <name type="scientific">Halopseudomonas yangmingensis</name>
    <dbReference type="NCBI Taxonomy" id="1720063"/>
    <lineage>
        <taxon>Bacteria</taxon>
        <taxon>Pseudomonadati</taxon>
        <taxon>Pseudomonadota</taxon>
        <taxon>Gammaproteobacteria</taxon>
        <taxon>Pseudomonadales</taxon>
        <taxon>Pseudomonadaceae</taxon>
        <taxon>Halopseudomonas</taxon>
    </lineage>
</organism>
<evidence type="ECO:0000256" key="4">
    <source>
        <dbReference type="ARBA" id="ARBA00022695"/>
    </source>
</evidence>
<dbReference type="InterPro" id="IPR008921">
    <property type="entry name" value="DNA_pol3_clamp-load_cplx_C"/>
</dbReference>
<dbReference type="GO" id="GO:0003677">
    <property type="term" value="F:DNA binding"/>
    <property type="evidence" value="ECO:0007669"/>
    <property type="project" value="InterPro"/>
</dbReference>
<feature type="domain" description="DNA polymerase III subunit delta C-terminal" evidence="11">
    <location>
        <begin position="216"/>
        <end position="325"/>
    </location>
</feature>
<dbReference type="GO" id="GO:0009360">
    <property type="term" value="C:DNA polymerase III complex"/>
    <property type="evidence" value="ECO:0007669"/>
    <property type="project" value="UniProtKB-UniRule"/>
</dbReference>
<keyword evidence="13" id="KW-1185">Reference proteome</keyword>
<name>A0A1I4T936_9GAMM</name>
<dbReference type="Gene3D" id="3.40.50.300">
    <property type="entry name" value="P-loop containing nucleotide triphosphate hydrolases"/>
    <property type="match status" value="1"/>
</dbReference>
<dbReference type="InterPro" id="IPR027417">
    <property type="entry name" value="P-loop_NTPase"/>
</dbReference>
<comment type="catalytic activity">
    <reaction evidence="8">
        <text>DNA(n) + a 2'-deoxyribonucleoside 5'-triphosphate = DNA(n+1) + diphosphate</text>
        <dbReference type="Rhea" id="RHEA:22508"/>
        <dbReference type="Rhea" id="RHEA-COMP:17339"/>
        <dbReference type="Rhea" id="RHEA-COMP:17340"/>
        <dbReference type="ChEBI" id="CHEBI:33019"/>
        <dbReference type="ChEBI" id="CHEBI:61560"/>
        <dbReference type="ChEBI" id="CHEBI:173112"/>
        <dbReference type="EC" id="2.7.7.7"/>
    </reaction>
</comment>
<gene>
    <name evidence="12" type="ORF">SAMN05216217_11365</name>
</gene>
<dbReference type="GO" id="GO:0003887">
    <property type="term" value="F:DNA-directed DNA polymerase activity"/>
    <property type="evidence" value="ECO:0007669"/>
    <property type="project" value="UniProtKB-UniRule"/>
</dbReference>
<dbReference type="Pfam" id="PF14840">
    <property type="entry name" value="DNA_pol3_delt_C"/>
    <property type="match status" value="1"/>
</dbReference>
<dbReference type="AlphaFoldDB" id="A0A1I4T936"/>
<dbReference type="Gene3D" id="1.20.272.10">
    <property type="match status" value="1"/>
</dbReference>
<evidence type="ECO:0000256" key="7">
    <source>
        <dbReference type="ARBA" id="ARBA00034754"/>
    </source>
</evidence>
<evidence type="ECO:0000259" key="10">
    <source>
        <dbReference type="Pfam" id="PF06144"/>
    </source>
</evidence>
<evidence type="ECO:0000259" key="11">
    <source>
        <dbReference type="Pfam" id="PF14840"/>
    </source>
</evidence>
<evidence type="ECO:0000256" key="5">
    <source>
        <dbReference type="ARBA" id="ARBA00022705"/>
    </source>
</evidence>
<dbReference type="PANTHER" id="PTHR34388:SF1">
    <property type="entry name" value="DNA POLYMERASE III SUBUNIT DELTA"/>
    <property type="match status" value="1"/>
</dbReference>
<keyword evidence="6" id="KW-0239">DNA-directed DNA polymerase</keyword>
<dbReference type="CDD" id="cd18138">
    <property type="entry name" value="HLD_clamp_pol_III_delta"/>
    <property type="match status" value="1"/>
</dbReference>
<protein>
    <recommendedName>
        <fullName evidence="2 9">DNA polymerase III subunit delta</fullName>
        <ecNumber evidence="1 9">2.7.7.7</ecNumber>
    </recommendedName>
</protein>
<evidence type="ECO:0000256" key="6">
    <source>
        <dbReference type="ARBA" id="ARBA00022932"/>
    </source>
</evidence>
<feature type="domain" description="DNA polymerase III delta N-terminal" evidence="10">
    <location>
        <begin position="21"/>
        <end position="128"/>
    </location>
</feature>
<dbReference type="Proteomes" id="UP000243629">
    <property type="component" value="Unassembled WGS sequence"/>
</dbReference>
<evidence type="ECO:0000313" key="12">
    <source>
        <dbReference type="EMBL" id="SFM73113.1"/>
    </source>
</evidence>
<dbReference type="Gene3D" id="1.10.8.60">
    <property type="match status" value="1"/>
</dbReference>
<sequence length="342" mass="38250">MKTAQNQLQRQLEQPLAPVWIVSGDEPLLCAEASDSIRAACRKAGCEEREVYDVDQHFDWGRLHSAGHSLSLFASQRLIELRIPSGKPGDQGNRALLEWLEQPPQDTYLLINLPKLDASTQKTKWAKSLIEHQCSRFVQIWPVDASQLPEWIRNRLGSAGLQASPEVIELLVNRVEGNLLAAAQEIEKLRLFSTSNVLELEAVTQQVADSARFDVFNLIDALLQGQPAHALRILQGLRSEGVAAPVVLWALGRELRSLAAMAHELSRGIPQERVFSSQRPPIWDKRKPLLAKALARHPAEYWENWLQLAQQADEQIKGQQPGDAWDSMTLLTAQASGLRLSL</sequence>
<dbReference type="InterPro" id="IPR032780">
    <property type="entry name" value="DNA_pol3_delt_C"/>
</dbReference>
<keyword evidence="5" id="KW-0235">DNA replication</keyword>